<organism evidence="1">
    <name type="scientific">mine drainage metagenome</name>
    <dbReference type="NCBI Taxonomy" id="410659"/>
    <lineage>
        <taxon>unclassified sequences</taxon>
        <taxon>metagenomes</taxon>
        <taxon>ecological metagenomes</taxon>
    </lineage>
</organism>
<dbReference type="Pfam" id="PF06823">
    <property type="entry name" value="DUF1236"/>
    <property type="match status" value="1"/>
</dbReference>
<protein>
    <recommendedName>
        <fullName evidence="2">DUF1236 domain-containing protein</fullName>
    </recommendedName>
</protein>
<proteinExistence type="predicted"/>
<evidence type="ECO:0000313" key="1">
    <source>
        <dbReference type="EMBL" id="OIQ71866.1"/>
    </source>
</evidence>
<dbReference type="AlphaFoldDB" id="A0A1J5PL38"/>
<dbReference type="InterPro" id="IPR009642">
    <property type="entry name" value="DUF1236"/>
</dbReference>
<gene>
    <name evidence="1" type="ORF">GALL_465160</name>
</gene>
<sequence length="71" mass="8077">MIRDQHVSPVTNVNFAISVGTRVPRDVTFHPLPAEIVSIYPDWRGYEFVLVRDQIVVVDPRTFEIVAVLDA</sequence>
<comment type="caution">
    <text evidence="1">The sequence shown here is derived from an EMBL/GenBank/DDBJ whole genome shotgun (WGS) entry which is preliminary data.</text>
</comment>
<reference evidence="1" key="1">
    <citation type="submission" date="2016-10" db="EMBL/GenBank/DDBJ databases">
        <title>Sequence of Gallionella enrichment culture.</title>
        <authorList>
            <person name="Poehlein A."/>
            <person name="Muehling M."/>
            <person name="Daniel R."/>
        </authorList>
    </citation>
    <scope>NUCLEOTIDE SEQUENCE</scope>
</reference>
<dbReference type="Gene3D" id="3.10.450.160">
    <property type="entry name" value="inner membrane protein cigr"/>
    <property type="match status" value="1"/>
</dbReference>
<dbReference type="EMBL" id="MLJW01003528">
    <property type="protein sequence ID" value="OIQ71866.1"/>
    <property type="molecule type" value="Genomic_DNA"/>
</dbReference>
<evidence type="ECO:0008006" key="2">
    <source>
        <dbReference type="Google" id="ProtNLM"/>
    </source>
</evidence>
<name>A0A1J5PL38_9ZZZZ</name>
<accession>A0A1J5PL38</accession>